<feature type="domain" description="HTH cro/C1-type" evidence="1">
    <location>
        <begin position="153"/>
        <end position="210"/>
    </location>
</feature>
<evidence type="ECO:0000259" key="1">
    <source>
        <dbReference type="PROSITE" id="PS50943"/>
    </source>
</evidence>
<dbReference type="GO" id="GO:0003677">
    <property type="term" value="F:DNA binding"/>
    <property type="evidence" value="ECO:0007669"/>
    <property type="project" value="InterPro"/>
</dbReference>
<reference evidence="2 3" key="1">
    <citation type="submission" date="2020-11" db="EMBL/GenBank/DDBJ databases">
        <title>Treponema Peruensis nv. sp., first commensal Treponema isolated from human feces.</title>
        <authorList>
            <person name="Belkhou C."/>
            <person name="Raes J."/>
        </authorList>
    </citation>
    <scope>NUCLEOTIDE SEQUENCE [LARGE SCALE GENOMIC DNA]</scope>
    <source>
        <strain evidence="2 3">RCC2812</strain>
    </source>
</reference>
<dbReference type="AlphaFoldDB" id="A0A7T3RBF0"/>
<dbReference type="CDD" id="cd00093">
    <property type="entry name" value="HTH_XRE"/>
    <property type="match status" value="1"/>
</dbReference>
<name>A0A7T3RBF0_9SPIR</name>
<gene>
    <name evidence="2" type="ORF">IWA51_06855</name>
</gene>
<evidence type="ECO:0000313" key="2">
    <source>
        <dbReference type="EMBL" id="QQA00003.1"/>
    </source>
</evidence>
<evidence type="ECO:0000313" key="3">
    <source>
        <dbReference type="Proteomes" id="UP000595224"/>
    </source>
</evidence>
<accession>A0A7T3RBF0</accession>
<organism evidence="2 3">
    <name type="scientific">Treponema peruense</name>
    <dbReference type="NCBI Taxonomy" id="2787628"/>
    <lineage>
        <taxon>Bacteria</taxon>
        <taxon>Pseudomonadati</taxon>
        <taxon>Spirochaetota</taxon>
        <taxon>Spirochaetia</taxon>
        <taxon>Spirochaetales</taxon>
        <taxon>Treponemataceae</taxon>
        <taxon>Treponema</taxon>
    </lineage>
</organism>
<dbReference type="PROSITE" id="PS50943">
    <property type="entry name" value="HTH_CROC1"/>
    <property type="match status" value="1"/>
</dbReference>
<dbReference type="SMART" id="SM00530">
    <property type="entry name" value="HTH_XRE"/>
    <property type="match status" value="1"/>
</dbReference>
<dbReference type="InterPro" id="IPR010982">
    <property type="entry name" value="Lambda_DNA-bd_dom_sf"/>
</dbReference>
<dbReference type="InterPro" id="IPR001387">
    <property type="entry name" value="Cro/C1-type_HTH"/>
</dbReference>
<dbReference type="Pfam" id="PF01381">
    <property type="entry name" value="HTH_3"/>
    <property type="match status" value="1"/>
</dbReference>
<dbReference type="Proteomes" id="UP000595224">
    <property type="component" value="Chromosome"/>
</dbReference>
<proteinExistence type="predicted"/>
<dbReference type="Gene3D" id="1.10.260.40">
    <property type="entry name" value="lambda repressor-like DNA-binding domains"/>
    <property type="match status" value="1"/>
</dbReference>
<dbReference type="KEGG" id="tper:IWA51_06855"/>
<dbReference type="EMBL" id="CP064936">
    <property type="protein sequence ID" value="QQA00003.1"/>
    <property type="molecule type" value="Genomic_DNA"/>
</dbReference>
<protein>
    <submittedName>
        <fullName evidence="2">Helix-turn-helix transcriptional regulator</fullName>
    </submittedName>
</protein>
<dbReference type="RefSeq" id="WP_177528085.1">
    <property type="nucleotide sequence ID" value="NZ_CBCSHE010000003.1"/>
</dbReference>
<dbReference type="SUPFAM" id="SSF47413">
    <property type="entry name" value="lambda repressor-like DNA-binding domains"/>
    <property type="match status" value="1"/>
</dbReference>
<keyword evidence="3" id="KW-1185">Reference proteome</keyword>
<sequence length="216" mass="24963">MMMNAYDSIYLDSAMENLGDAFDYAVNVCNISLSDFCSYFIACGLARQYGEGNPRFVMGFSGSELVQYAVENVGLKMDFPRLDAPFDKSAEYWTGWILAYIQWKTGMPFEEILSYFSVNDLRNLYPTLHEAPEDKAVDVFISIYNSRKEPTKLYKYRKIRHYSQVQLAKKSGVNLRSIQMYEQRRKNLNKASFESVYALSRALGVTMEDLMEYEVA</sequence>